<feature type="domain" description="Chitin-binding type-3" evidence="2">
    <location>
        <begin position="529"/>
        <end position="570"/>
    </location>
</feature>
<evidence type="ECO:0000313" key="4">
    <source>
        <dbReference type="Proteomes" id="UP000726170"/>
    </source>
</evidence>
<accession>A0ABS6EJ89</accession>
<dbReference type="PANTHER" id="PTHR42976:SF1">
    <property type="entry name" value="GH18 DOMAIN-CONTAINING PROTEIN-RELATED"/>
    <property type="match status" value="1"/>
</dbReference>
<dbReference type="Pfam" id="PF14600">
    <property type="entry name" value="CBM_5_12_2"/>
    <property type="match status" value="1"/>
</dbReference>
<reference evidence="3 4" key="1">
    <citation type="submission" date="2021-06" db="EMBL/GenBank/DDBJ databases">
        <authorList>
            <person name="Sun Q."/>
            <person name="Li D."/>
        </authorList>
    </citation>
    <scope>NUCLEOTIDE SEQUENCE [LARGE SCALE GENOMIC DNA]</scope>
    <source>
        <strain evidence="3 4">MSJ-11</strain>
    </source>
</reference>
<sequence>MKNLKNLKKPLVVSLMASMLLAPATSLLLANEVSALEKQSGEYKLTCPVEKVAVASTQEDLNFGVGEGIQWPSQVNVPFVDMVSWVTKPGYSNNGAINLQRIVEDTGVKFFNLGFIQSSGGISDGKVNWGWGSHAVLSERHKDNTQYQGIKKSIKDVRDMGGDVTISLGGLNGVTFWEVTQDVDILFNTYKELVDGYGLTRLDLDIEGAAQNKAYNIANAKAVKKLQDATDVDIVLTLPVLPSGLTWVQLDVLEAYLSQGVDVEVVNIMTMCYGQGTLLPGENYGTGSLRAVDSTKNQLKEYFKKYTGIELTDEQAYRKIGTTPSIGFEGSAHPTFTTEWTNLVVEHAIDRGIGVTSMWSMNRDAMVESNQGVSTQYEFTNIFKKFGENTEGQPEVNKAPLLNGVVDKTIAVGDDFDKLAGVSAIDKEDGDLTYKIKVDGEVDTTKAGVYKLIYSVEDSEGLVTTKTRTITVKEVSQLEDTYDSSKIYLAGDVVIYKGEKYTARWWTQGQTPGKFEVWEKEIIVNEDGTIDYYEGIICEGGELVAYEGNVYKAKWWTNTKPGSDLSWELIK</sequence>
<dbReference type="InterPro" id="IPR032798">
    <property type="entry name" value="CBM_5_12_2"/>
</dbReference>
<dbReference type="Proteomes" id="UP000726170">
    <property type="component" value="Unassembled WGS sequence"/>
</dbReference>
<dbReference type="Pfam" id="PF16403">
    <property type="entry name" value="Bact_surface_Ig-like"/>
    <property type="match status" value="1"/>
</dbReference>
<feature type="signal peptide" evidence="1">
    <location>
        <begin position="1"/>
        <end position="35"/>
    </location>
</feature>
<dbReference type="RefSeq" id="WP_216438938.1">
    <property type="nucleotide sequence ID" value="NZ_JAHLQF010000002.1"/>
</dbReference>
<dbReference type="Pfam" id="PF02839">
    <property type="entry name" value="CBM_5_12"/>
    <property type="match status" value="1"/>
</dbReference>
<dbReference type="InterPro" id="IPR032179">
    <property type="entry name" value="Cry22Aa_Ig-like"/>
</dbReference>
<dbReference type="EMBL" id="JAHLQF010000002">
    <property type="protein sequence ID" value="MBU5484464.1"/>
    <property type="molecule type" value="Genomic_DNA"/>
</dbReference>
<keyword evidence="1" id="KW-0732">Signal</keyword>
<dbReference type="InterPro" id="IPR003610">
    <property type="entry name" value="CBM5/12"/>
</dbReference>
<dbReference type="PANTHER" id="PTHR42976">
    <property type="entry name" value="BIFUNCTIONAL CHITINASE/LYSOZYME-RELATED"/>
    <property type="match status" value="1"/>
</dbReference>
<evidence type="ECO:0000256" key="1">
    <source>
        <dbReference type="SAM" id="SignalP"/>
    </source>
</evidence>
<protein>
    <submittedName>
        <fullName evidence="3">DUF5011 domain-containing protein</fullName>
    </submittedName>
</protein>
<comment type="caution">
    <text evidence="3">The sequence shown here is derived from an EMBL/GenBank/DDBJ whole genome shotgun (WGS) entry which is preliminary data.</text>
</comment>
<dbReference type="InterPro" id="IPR052750">
    <property type="entry name" value="GH18_Chitinase"/>
</dbReference>
<dbReference type="CDD" id="cd06543">
    <property type="entry name" value="GH18_PF-ChiA-like"/>
    <property type="match status" value="1"/>
</dbReference>
<gene>
    <name evidence="3" type="ORF">KQI86_08995</name>
</gene>
<feature type="chain" id="PRO_5046582572" evidence="1">
    <location>
        <begin position="36"/>
        <end position="571"/>
    </location>
</feature>
<organism evidence="3 4">
    <name type="scientific">Clostridium mobile</name>
    <dbReference type="NCBI Taxonomy" id="2841512"/>
    <lineage>
        <taxon>Bacteria</taxon>
        <taxon>Bacillati</taxon>
        <taxon>Bacillota</taxon>
        <taxon>Clostridia</taxon>
        <taxon>Eubacteriales</taxon>
        <taxon>Clostridiaceae</taxon>
        <taxon>Clostridium</taxon>
    </lineage>
</organism>
<keyword evidence="4" id="KW-1185">Reference proteome</keyword>
<dbReference type="CDD" id="cd12215">
    <property type="entry name" value="ChiC_BD"/>
    <property type="match status" value="1"/>
</dbReference>
<evidence type="ECO:0000313" key="3">
    <source>
        <dbReference type="EMBL" id="MBU5484464.1"/>
    </source>
</evidence>
<proteinExistence type="predicted"/>
<evidence type="ECO:0000259" key="2">
    <source>
        <dbReference type="SMART" id="SM00495"/>
    </source>
</evidence>
<feature type="domain" description="Chitin-binding type-3" evidence="2">
    <location>
        <begin position="479"/>
        <end position="521"/>
    </location>
</feature>
<dbReference type="SMART" id="SM00495">
    <property type="entry name" value="ChtBD3"/>
    <property type="match status" value="2"/>
</dbReference>
<dbReference type="CDD" id="cd12204">
    <property type="entry name" value="CBD_like"/>
    <property type="match status" value="1"/>
</dbReference>
<name>A0ABS6EJ89_9CLOT</name>